<organism evidence="11 12">
    <name type="scientific">Mucilaginibacter arboris</name>
    <dbReference type="NCBI Taxonomy" id="2682090"/>
    <lineage>
        <taxon>Bacteria</taxon>
        <taxon>Pseudomonadati</taxon>
        <taxon>Bacteroidota</taxon>
        <taxon>Sphingobacteriia</taxon>
        <taxon>Sphingobacteriales</taxon>
        <taxon>Sphingobacteriaceae</taxon>
        <taxon>Mucilaginibacter</taxon>
    </lineage>
</organism>
<dbReference type="Gene3D" id="2.60.40.1180">
    <property type="entry name" value="Golgi alpha-mannosidase II"/>
    <property type="match status" value="1"/>
</dbReference>
<dbReference type="Pfam" id="PF16499">
    <property type="entry name" value="Melibiase_2"/>
    <property type="match status" value="1"/>
</dbReference>
<evidence type="ECO:0000256" key="8">
    <source>
        <dbReference type="RuleBase" id="RU361168"/>
    </source>
</evidence>
<evidence type="ECO:0000256" key="7">
    <source>
        <dbReference type="ARBA" id="ARBA00023295"/>
    </source>
</evidence>
<accession>A0A7K1SZK2</accession>
<dbReference type="InterPro" id="IPR013780">
    <property type="entry name" value="Glyco_hydro_b"/>
</dbReference>
<dbReference type="InterPro" id="IPR013785">
    <property type="entry name" value="Aldolase_TIM"/>
</dbReference>
<feature type="chain" id="PRO_5029685773" description="Alpha-galactosidase" evidence="9">
    <location>
        <begin position="22"/>
        <end position="411"/>
    </location>
</feature>
<keyword evidence="7 8" id="KW-0326">Glycosidase</keyword>
<comment type="similarity">
    <text evidence="2 8">Belongs to the glycosyl hydrolase 27 family.</text>
</comment>
<evidence type="ECO:0000256" key="5">
    <source>
        <dbReference type="ARBA" id="ARBA00022801"/>
    </source>
</evidence>
<keyword evidence="4 9" id="KW-0732">Signal</keyword>
<name>A0A7K1SZK2_9SPHI</name>
<gene>
    <name evidence="11" type="ORF">GO621_14545</name>
</gene>
<dbReference type="EMBL" id="WPIK01000013">
    <property type="protein sequence ID" value="MVN22745.1"/>
    <property type="molecule type" value="Genomic_DNA"/>
</dbReference>
<comment type="caution">
    <text evidence="11">The sequence shown here is derived from an EMBL/GenBank/DDBJ whole genome shotgun (WGS) entry which is preliminary data.</text>
</comment>
<evidence type="ECO:0000259" key="10">
    <source>
        <dbReference type="Pfam" id="PF17801"/>
    </source>
</evidence>
<dbReference type="GO" id="GO:0004557">
    <property type="term" value="F:alpha-galactosidase activity"/>
    <property type="evidence" value="ECO:0007669"/>
    <property type="project" value="UniProtKB-EC"/>
</dbReference>
<dbReference type="InterPro" id="IPR002241">
    <property type="entry name" value="Glyco_hydro_27"/>
</dbReference>
<dbReference type="PANTHER" id="PTHR11452">
    <property type="entry name" value="ALPHA-GALACTOSIDASE/ALPHA-N-ACETYLGALACTOSAMINIDASE"/>
    <property type="match status" value="1"/>
</dbReference>
<dbReference type="Pfam" id="PF17801">
    <property type="entry name" value="Melibiase_C"/>
    <property type="match status" value="1"/>
</dbReference>
<evidence type="ECO:0000256" key="1">
    <source>
        <dbReference type="ARBA" id="ARBA00001255"/>
    </source>
</evidence>
<dbReference type="RefSeq" id="WP_157568307.1">
    <property type="nucleotide sequence ID" value="NZ_WPIK01000013.1"/>
</dbReference>
<dbReference type="FunFam" id="3.20.20.70:FF:000202">
    <property type="entry name" value="Alpha-galactosidase"/>
    <property type="match status" value="1"/>
</dbReference>
<dbReference type="InterPro" id="IPR017853">
    <property type="entry name" value="GH"/>
</dbReference>
<evidence type="ECO:0000256" key="4">
    <source>
        <dbReference type="ARBA" id="ARBA00022729"/>
    </source>
</evidence>
<dbReference type="GO" id="GO:0016052">
    <property type="term" value="P:carbohydrate catabolic process"/>
    <property type="evidence" value="ECO:0007669"/>
    <property type="project" value="UniProtKB-ARBA"/>
</dbReference>
<evidence type="ECO:0000256" key="9">
    <source>
        <dbReference type="SAM" id="SignalP"/>
    </source>
</evidence>
<dbReference type="EC" id="3.2.1.22" evidence="3 8"/>
<protein>
    <recommendedName>
        <fullName evidence="3 8">Alpha-galactosidase</fullName>
        <ecNumber evidence="3 8">3.2.1.22</ecNumber>
    </recommendedName>
    <alternativeName>
        <fullName evidence="8">Melibiase</fullName>
    </alternativeName>
</protein>
<evidence type="ECO:0000256" key="3">
    <source>
        <dbReference type="ARBA" id="ARBA00012755"/>
    </source>
</evidence>
<dbReference type="PRINTS" id="PR00740">
    <property type="entry name" value="GLHYDRLASE27"/>
</dbReference>
<dbReference type="Proteomes" id="UP000462014">
    <property type="component" value="Unassembled WGS sequence"/>
</dbReference>
<keyword evidence="12" id="KW-1185">Reference proteome</keyword>
<comment type="catalytic activity">
    <reaction evidence="1 8">
        <text>Hydrolysis of terminal, non-reducing alpha-D-galactose residues in alpha-D-galactosides, including galactose oligosaccharides, galactomannans and galactolipids.</text>
        <dbReference type="EC" id="3.2.1.22"/>
    </reaction>
</comment>
<sequence>MKKIKLLFAVLGFAASAYSQGNNYTQDYTKYQGLALTPPMGWNSWNKFACNVDENLIKQVADAMVSSGMKDAGYTYINIDDCWHGDRDQQGFIHPDPKRFPSGMKALADYIHSKGLKMGIYSDAGSQTCGGRPGSRGYEFQDAQTYASWGIDYLKYDWCNTEGLRGEGAYKTIAAALKRAGRPMVLSICEWGTDKPWTWGSKVGELWRTTGDIYNCFDCIKDNGSWHANGVMKILDMQKGLRQYAGPGHWNDPDMLEVGNGMATNEDRAHFSMWCMIAAPLIAGNDIRNMSAQTAAILKNKEVIAVDQDPMGVQGYQYSVKDSVETWLKPLQGGDWAICFLNRGTKAQKVDFDWKSEVITDTLSKAVLDAQKQVYTLRNLWTMKDAGTTKSPLKGEVAAHDVLMLRLHHKN</sequence>
<dbReference type="AlphaFoldDB" id="A0A7K1SZK2"/>
<evidence type="ECO:0000256" key="2">
    <source>
        <dbReference type="ARBA" id="ARBA00009743"/>
    </source>
</evidence>
<keyword evidence="6 8" id="KW-1015">Disulfide bond</keyword>
<evidence type="ECO:0000313" key="11">
    <source>
        <dbReference type="EMBL" id="MVN22745.1"/>
    </source>
</evidence>
<dbReference type="InterPro" id="IPR041233">
    <property type="entry name" value="Melibiase_C"/>
</dbReference>
<evidence type="ECO:0000313" key="12">
    <source>
        <dbReference type="Proteomes" id="UP000462014"/>
    </source>
</evidence>
<proteinExistence type="inferred from homology"/>
<dbReference type="PANTHER" id="PTHR11452:SF75">
    <property type="entry name" value="ALPHA-GALACTOSIDASE MEL1"/>
    <property type="match status" value="1"/>
</dbReference>
<dbReference type="PROSITE" id="PS00512">
    <property type="entry name" value="ALPHA_GALACTOSIDASE"/>
    <property type="match status" value="1"/>
</dbReference>
<feature type="domain" description="Alpha galactosidase C-terminal" evidence="10">
    <location>
        <begin position="322"/>
        <end position="407"/>
    </location>
</feature>
<dbReference type="InterPro" id="IPR000111">
    <property type="entry name" value="Glyco_hydro_27/36_CS"/>
</dbReference>
<dbReference type="SUPFAM" id="SSF51445">
    <property type="entry name" value="(Trans)glycosidases"/>
    <property type="match status" value="1"/>
</dbReference>
<feature type="signal peptide" evidence="9">
    <location>
        <begin position="1"/>
        <end position="21"/>
    </location>
</feature>
<dbReference type="SUPFAM" id="SSF51011">
    <property type="entry name" value="Glycosyl hydrolase domain"/>
    <property type="match status" value="1"/>
</dbReference>
<reference evidence="11 12" key="1">
    <citation type="submission" date="2019-12" db="EMBL/GenBank/DDBJ databases">
        <title>Mucilaginibacter sp. HMF7410 genome sequencing and assembly.</title>
        <authorList>
            <person name="Kang H."/>
            <person name="Cha I."/>
            <person name="Kim H."/>
            <person name="Joh K."/>
        </authorList>
    </citation>
    <scope>NUCLEOTIDE SEQUENCE [LARGE SCALE GENOMIC DNA]</scope>
    <source>
        <strain evidence="11 12">HMF7410</strain>
    </source>
</reference>
<keyword evidence="5 8" id="KW-0378">Hydrolase</keyword>
<evidence type="ECO:0000256" key="6">
    <source>
        <dbReference type="ARBA" id="ARBA00023157"/>
    </source>
</evidence>
<dbReference type="CDD" id="cd14792">
    <property type="entry name" value="GH27"/>
    <property type="match status" value="1"/>
</dbReference>
<dbReference type="Gene3D" id="3.20.20.70">
    <property type="entry name" value="Aldolase class I"/>
    <property type="match status" value="1"/>
</dbReference>